<evidence type="ECO:0000256" key="5">
    <source>
        <dbReference type="ARBA" id="ARBA00022801"/>
    </source>
</evidence>
<keyword evidence="9" id="KW-1185">Reference proteome</keyword>
<dbReference type="Gene3D" id="1.10.340.70">
    <property type="match status" value="1"/>
</dbReference>
<dbReference type="Gene3D" id="3.30.420.10">
    <property type="entry name" value="Ribonuclease H-like superfamily/Ribonuclease H"/>
    <property type="match status" value="1"/>
</dbReference>
<evidence type="ECO:0000313" key="9">
    <source>
        <dbReference type="Proteomes" id="UP000307380"/>
    </source>
</evidence>
<dbReference type="InterPro" id="IPR012337">
    <property type="entry name" value="RNaseH-like_sf"/>
</dbReference>
<evidence type="ECO:0000256" key="2">
    <source>
        <dbReference type="ARBA" id="ARBA00022695"/>
    </source>
</evidence>
<keyword evidence="3" id="KW-0540">Nuclease</keyword>
<dbReference type="Proteomes" id="UP000307380">
    <property type="component" value="Unassembled WGS sequence"/>
</dbReference>
<evidence type="ECO:0000256" key="3">
    <source>
        <dbReference type="ARBA" id="ARBA00022722"/>
    </source>
</evidence>
<keyword evidence="6 8" id="KW-0695">RNA-directed DNA polymerase</keyword>
<dbReference type="InterPro" id="IPR041588">
    <property type="entry name" value="Integrase_H2C2"/>
</dbReference>
<keyword evidence="2" id="KW-0548">Nucleotidyltransferase</keyword>
<dbReference type="AlphaFoldDB" id="A0A4S4FGY4"/>
<dbReference type="GO" id="GO:0004523">
    <property type="term" value="F:RNA-DNA hybrid ribonuclease activity"/>
    <property type="evidence" value="ECO:0007669"/>
    <property type="project" value="InterPro"/>
</dbReference>
<name>A0A4S4FGY4_9MICO</name>
<dbReference type="InterPro" id="IPR036397">
    <property type="entry name" value="RNaseH_sf"/>
</dbReference>
<proteinExistence type="predicted"/>
<accession>A0A4S4FGY4</accession>
<feature type="non-terminal residue" evidence="8">
    <location>
        <position position="380"/>
    </location>
</feature>
<dbReference type="GO" id="GO:0003964">
    <property type="term" value="F:RNA-directed DNA polymerase activity"/>
    <property type="evidence" value="ECO:0007669"/>
    <property type="project" value="UniProtKB-KW"/>
</dbReference>
<dbReference type="InterPro" id="IPR041373">
    <property type="entry name" value="RT_RNaseH"/>
</dbReference>
<comment type="caution">
    <text evidence="8">The sequence shown here is derived from an EMBL/GenBank/DDBJ whole genome shotgun (WGS) entry which is preliminary data.</text>
</comment>
<protein>
    <submittedName>
        <fullName evidence="8">Reverse transcriptase-like protein</fullName>
    </submittedName>
</protein>
<evidence type="ECO:0000256" key="4">
    <source>
        <dbReference type="ARBA" id="ARBA00022759"/>
    </source>
</evidence>
<evidence type="ECO:0000256" key="1">
    <source>
        <dbReference type="ARBA" id="ARBA00022679"/>
    </source>
</evidence>
<organism evidence="8 9">
    <name type="scientific">Orlajensenia flava</name>
    <dbReference type="NCBI Taxonomy" id="2565934"/>
    <lineage>
        <taxon>Bacteria</taxon>
        <taxon>Bacillati</taxon>
        <taxon>Actinomycetota</taxon>
        <taxon>Actinomycetes</taxon>
        <taxon>Micrococcales</taxon>
        <taxon>Microbacteriaceae</taxon>
        <taxon>Orlajensenia</taxon>
    </lineage>
</organism>
<dbReference type="PANTHER" id="PTHR48475">
    <property type="entry name" value="RIBONUCLEASE H"/>
    <property type="match status" value="1"/>
</dbReference>
<sequence length="380" mass="42239">MIEKAALAVIVAARKLKPYFDAHPVTVLTDQPLEKALEKFDSSGRLIKWAVELSGYGIQYKPRPSIKGQALADFLAECTYREESNPGLWQVYTDGSATANSSGAGILIISPNGDEFEYALKFTFPASNNESEYEAVITGVELARAAGAEHIVLRTDSLLVTNQVRGEYETRDDGMARYLERVKADTSKLKSFQIECIPRSENNRADALSKLASSSIRNVSRTVLVDIRTAKSITETVSMVGDIEAETTWMTPITKYLLTKQLPEDRSLSAKIKRIAARYLMFEGELYRRSVVRPLLKCVGPTDAELILTEIHEGICGHHMGARALAHKALRAGYFWPTMLHDSRAKTKKCKNCQMHAPVIHAPSRDLQPVLNPLPFAQWG</sequence>
<reference evidence="8 9" key="1">
    <citation type="submission" date="2019-04" db="EMBL/GenBank/DDBJ databases">
        <authorList>
            <person name="Jiang L."/>
        </authorList>
    </citation>
    <scope>NUCLEOTIDE SEQUENCE [LARGE SCALE GENOMIC DNA]</scope>
    <source>
        <strain evidence="8 9">YIM 131861</strain>
    </source>
</reference>
<dbReference type="GO" id="GO:0003676">
    <property type="term" value="F:nucleic acid binding"/>
    <property type="evidence" value="ECO:0007669"/>
    <property type="project" value="InterPro"/>
</dbReference>
<dbReference type="OrthoDB" id="5296884at2"/>
<dbReference type="Pfam" id="PF13456">
    <property type="entry name" value="RVT_3"/>
    <property type="match status" value="1"/>
</dbReference>
<dbReference type="PANTHER" id="PTHR48475:SF2">
    <property type="entry name" value="RIBONUCLEASE H"/>
    <property type="match status" value="1"/>
</dbReference>
<evidence type="ECO:0000256" key="6">
    <source>
        <dbReference type="ARBA" id="ARBA00022918"/>
    </source>
</evidence>
<gene>
    <name evidence="8" type="ORF">E6C70_16560</name>
</gene>
<dbReference type="SUPFAM" id="SSF53098">
    <property type="entry name" value="Ribonuclease H-like"/>
    <property type="match status" value="1"/>
</dbReference>
<dbReference type="InterPro" id="IPR002156">
    <property type="entry name" value="RNaseH_domain"/>
</dbReference>
<dbReference type="Pfam" id="PF17921">
    <property type="entry name" value="Integrase_H2C2"/>
    <property type="match status" value="1"/>
</dbReference>
<dbReference type="EMBL" id="SSSN01000029">
    <property type="protein sequence ID" value="THG28296.1"/>
    <property type="molecule type" value="Genomic_DNA"/>
</dbReference>
<dbReference type="Pfam" id="PF17917">
    <property type="entry name" value="RT_RNaseH"/>
    <property type="match status" value="1"/>
</dbReference>
<evidence type="ECO:0000313" key="8">
    <source>
        <dbReference type="EMBL" id="THG28296.1"/>
    </source>
</evidence>
<keyword evidence="1" id="KW-0808">Transferase</keyword>
<keyword evidence="5" id="KW-0378">Hydrolase</keyword>
<dbReference type="PROSITE" id="PS50879">
    <property type="entry name" value="RNASE_H_1"/>
    <property type="match status" value="1"/>
</dbReference>
<feature type="domain" description="RNase H type-1" evidence="7">
    <location>
        <begin position="85"/>
        <end position="214"/>
    </location>
</feature>
<keyword evidence="4" id="KW-0255">Endonuclease</keyword>
<evidence type="ECO:0000259" key="7">
    <source>
        <dbReference type="PROSITE" id="PS50879"/>
    </source>
</evidence>
<dbReference type="CDD" id="cd09279">
    <property type="entry name" value="RNase_HI_like"/>
    <property type="match status" value="1"/>
</dbReference>